<gene>
    <name evidence="3" type="ORF">ASPVEDRAFT_451312</name>
</gene>
<accession>A0A1L9P9Y1</accession>
<dbReference type="PANTHER" id="PTHR42693">
    <property type="entry name" value="ARYLSULFATASE FAMILY MEMBER"/>
    <property type="match status" value="1"/>
</dbReference>
<dbReference type="InterPro" id="IPR000917">
    <property type="entry name" value="Sulfatase_N"/>
</dbReference>
<dbReference type="Gene3D" id="3.30.1120.10">
    <property type="match status" value="1"/>
</dbReference>
<dbReference type="InterPro" id="IPR050738">
    <property type="entry name" value="Sulfatase"/>
</dbReference>
<evidence type="ECO:0000313" key="4">
    <source>
        <dbReference type="Proteomes" id="UP000184073"/>
    </source>
</evidence>
<dbReference type="GO" id="GO:0004065">
    <property type="term" value="F:arylsulfatase activity"/>
    <property type="evidence" value="ECO:0007669"/>
    <property type="project" value="TreeGrafter"/>
</dbReference>
<dbReference type="InterPro" id="IPR017850">
    <property type="entry name" value="Alkaline_phosphatase_core_sf"/>
</dbReference>
<evidence type="ECO:0000259" key="2">
    <source>
        <dbReference type="Pfam" id="PF00884"/>
    </source>
</evidence>
<name>A0A1L9P9Y1_ASPVE</name>
<evidence type="ECO:0000256" key="1">
    <source>
        <dbReference type="ARBA" id="ARBA00008779"/>
    </source>
</evidence>
<dbReference type="AlphaFoldDB" id="A0A1L9P9Y1"/>
<dbReference type="RefSeq" id="XP_040664036.1">
    <property type="nucleotide sequence ID" value="XM_040813217.1"/>
</dbReference>
<organism evidence="3 4">
    <name type="scientific">Aspergillus versicolor CBS 583.65</name>
    <dbReference type="NCBI Taxonomy" id="1036611"/>
    <lineage>
        <taxon>Eukaryota</taxon>
        <taxon>Fungi</taxon>
        <taxon>Dikarya</taxon>
        <taxon>Ascomycota</taxon>
        <taxon>Pezizomycotina</taxon>
        <taxon>Eurotiomycetes</taxon>
        <taxon>Eurotiomycetidae</taxon>
        <taxon>Eurotiales</taxon>
        <taxon>Aspergillaceae</taxon>
        <taxon>Aspergillus</taxon>
        <taxon>Aspergillus subgen. Nidulantes</taxon>
    </lineage>
</organism>
<dbReference type="SUPFAM" id="SSF53649">
    <property type="entry name" value="Alkaline phosphatase-like"/>
    <property type="match status" value="1"/>
</dbReference>
<dbReference type="EMBL" id="KV878126">
    <property type="protein sequence ID" value="OJI98273.1"/>
    <property type="molecule type" value="Genomic_DNA"/>
</dbReference>
<reference evidence="4" key="1">
    <citation type="journal article" date="2017" name="Genome Biol.">
        <title>Comparative genomics reveals high biological diversity and specific adaptations in the industrially and medically important fungal genus Aspergillus.</title>
        <authorList>
            <person name="de Vries R.P."/>
            <person name="Riley R."/>
            <person name="Wiebenga A."/>
            <person name="Aguilar-Osorio G."/>
            <person name="Amillis S."/>
            <person name="Uchima C.A."/>
            <person name="Anderluh G."/>
            <person name="Asadollahi M."/>
            <person name="Askin M."/>
            <person name="Barry K."/>
            <person name="Battaglia E."/>
            <person name="Bayram O."/>
            <person name="Benocci T."/>
            <person name="Braus-Stromeyer S.A."/>
            <person name="Caldana C."/>
            <person name="Canovas D."/>
            <person name="Cerqueira G.C."/>
            <person name="Chen F."/>
            <person name="Chen W."/>
            <person name="Choi C."/>
            <person name="Clum A."/>
            <person name="Dos Santos R.A."/>
            <person name="Damasio A.R."/>
            <person name="Diallinas G."/>
            <person name="Emri T."/>
            <person name="Fekete E."/>
            <person name="Flipphi M."/>
            <person name="Freyberg S."/>
            <person name="Gallo A."/>
            <person name="Gournas C."/>
            <person name="Habgood R."/>
            <person name="Hainaut M."/>
            <person name="Harispe M.L."/>
            <person name="Henrissat B."/>
            <person name="Hilden K.S."/>
            <person name="Hope R."/>
            <person name="Hossain A."/>
            <person name="Karabika E."/>
            <person name="Karaffa L."/>
            <person name="Karanyi Z."/>
            <person name="Krasevec N."/>
            <person name="Kuo A."/>
            <person name="Kusch H."/>
            <person name="LaButti K."/>
            <person name="Lagendijk E.L."/>
            <person name="Lapidus A."/>
            <person name="Levasseur A."/>
            <person name="Lindquist E."/>
            <person name="Lipzen A."/>
            <person name="Logrieco A.F."/>
            <person name="MacCabe A."/>
            <person name="Maekelae M.R."/>
            <person name="Malavazi I."/>
            <person name="Melin P."/>
            <person name="Meyer V."/>
            <person name="Mielnichuk N."/>
            <person name="Miskei M."/>
            <person name="Molnar A.P."/>
            <person name="Mule G."/>
            <person name="Ngan C.Y."/>
            <person name="Orejas M."/>
            <person name="Orosz E."/>
            <person name="Ouedraogo J.P."/>
            <person name="Overkamp K.M."/>
            <person name="Park H.-S."/>
            <person name="Perrone G."/>
            <person name="Piumi F."/>
            <person name="Punt P.J."/>
            <person name="Ram A.F."/>
            <person name="Ramon A."/>
            <person name="Rauscher S."/>
            <person name="Record E."/>
            <person name="Riano-Pachon D.M."/>
            <person name="Robert V."/>
            <person name="Roehrig J."/>
            <person name="Ruller R."/>
            <person name="Salamov A."/>
            <person name="Salih N.S."/>
            <person name="Samson R.A."/>
            <person name="Sandor E."/>
            <person name="Sanguinetti M."/>
            <person name="Schuetze T."/>
            <person name="Sepcic K."/>
            <person name="Shelest E."/>
            <person name="Sherlock G."/>
            <person name="Sophianopoulou V."/>
            <person name="Squina F.M."/>
            <person name="Sun H."/>
            <person name="Susca A."/>
            <person name="Todd R.B."/>
            <person name="Tsang A."/>
            <person name="Unkles S.E."/>
            <person name="van de Wiele N."/>
            <person name="van Rossen-Uffink D."/>
            <person name="Oliveira J.V."/>
            <person name="Vesth T.C."/>
            <person name="Visser J."/>
            <person name="Yu J.-H."/>
            <person name="Zhou M."/>
            <person name="Andersen M.R."/>
            <person name="Archer D.B."/>
            <person name="Baker S.E."/>
            <person name="Benoit I."/>
            <person name="Brakhage A.A."/>
            <person name="Braus G.H."/>
            <person name="Fischer R."/>
            <person name="Frisvad J.C."/>
            <person name="Goldman G.H."/>
            <person name="Houbraken J."/>
            <person name="Oakley B."/>
            <person name="Pocsi I."/>
            <person name="Scazzocchio C."/>
            <person name="Seiboth B."/>
            <person name="vanKuyk P.A."/>
            <person name="Wortman J."/>
            <person name="Dyer P.S."/>
            <person name="Grigoriev I.V."/>
        </authorList>
    </citation>
    <scope>NUCLEOTIDE SEQUENCE [LARGE SCALE GENOMIC DNA]</scope>
    <source>
        <strain evidence="4">CBS 583.65</strain>
    </source>
</reference>
<dbReference type="STRING" id="1036611.A0A1L9P9Y1"/>
<comment type="similarity">
    <text evidence="1">Belongs to the sulfatase family.</text>
</comment>
<sequence>MSPPQRQPNFLIIVADDLGFSDTSPYGGEIHTPNLQKLANNGIRMTDFHTAPACSPTRSMLMSGTDHHIAGLEQLAEHMRQMPEAFENRPGYEGYLNFRVAALPEILKDAGYHNIMSGKWHLGMKKEHTPAARGFDKVFTFLSGAGNHFNYEPQLDDPRFKLPWRGRLWMEGNEYLDRKKDIPSDFYSTTYTTNRFLDFLKDRTPDEKEKPFLGYLAYLAPHWPLQAPKERCQRYRGWYDDGPTKLAERRVKRLIELGLVPKDVVPAKPEGYGIERDWDDLSEMERKESSRKMEVYAAMVEMIDQGVGEVCDYLESTGELDNTFILFMSDNGAEGMMMEAVHLMGNEMTMKNVIDVYYDNSLENIGERDSFIWYGPRWASAATAPSRGWKCWPTEGGIRCPCIVKLPGASFNSPRPDAITHKFTTVMDILPTVLELAGVPAPEGTFHGREIAPIKGKSWVQHLKSPDYTASSVHDENYHVHGWELVGLRAIRKGPWKAVWMHPPRGKCRWELYNLEADPSEQKDLALEQPLKVKELLECWEAYYAETGMFDYPFEFTMAKA</sequence>
<dbReference type="Pfam" id="PF00884">
    <property type="entry name" value="Sulfatase"/>
    <property type="match status" value="1"/>
</dbReference>
<dbReference type="Proteomes" id="UP000184073">
    <property type="component" value="Unassembled WGS sequence"/>
</dbReference>
<protein>
    <recommendedName>
        <fullName evidence="2">Sulfatase N-terminal domain-containing protein</fullName>
    </recommendedName>
</protein>
<dbReference type="PANTHER" id="PTHR42693:SF33">
    <property type="entry name" value="ARYLSULFATASE"/>
    <property type="match status" value="1"/>
</dbReference>
<dbReference type="CDD" id="cd16025">
    <property type="entry name" value="PAS_like"/>
    <property type="match status" value="1"/>
</dbReference>
<dbReference type="VEuPathDB" id="FungiDB:ASPVEDRAFT_451312"/>
<proteinExistence type="inferred from homology"/>
<dbReference type="Gene3D" id="3.40.720.10">
    <property type="entry name" value="Alkaline Phosphatase, subunit A"/>
    <property type="match status" value="1"/>
</dbReference>
<feature type="domain" description="Sulfatase N-terminal" evidence="2">
    <location>
        <begin position="8"/>
        <end position="439"/>
    </location>
</feature>
<keyword evidence="4" id="KW-1185">Reference proteome</keyword>
<dbReference type="OrthoDB" id="103349at2759"/>
<evidence type="ECO:0000313" key="3">
    <source>
        <dbReference type="EMBL" id="OJI98273.1"/>
    </source>
</evidence>
<dbReference type="GeneID" id="63728728"/>